<dbReference type="RefSeq" id="WP_179443697.1">
    <property type="nucleotide sequence ID" value="NZ_JACBZS010000001.1"/>
</dbReference>
<dbReference type="AlphaFoldDB" id="A0A7Z0D6D6"/>
<name>A0A7Z0D6D6_9ACTN</name>
<sequence>MTTPTTATAEPVFDAARPWRLHPQVALRPEPFGAMLYHFGTRRLTFLKTPTLVELVRDLGERASAEEACQAAGVGGSAAYRKALAGLAATQMIIPADEAESPREPNGAQS</sequence>
<dbReference type="InterPro" id="IPR023850">
    <property type="entry name" value="MftB"/>
</dbReference>
<protein>
    <submittedName>
        <fullName evidence="1">Putative mycofactocin binding protein MftB</fullName>
    </submittedName>
</protein>
<keyword evidence="2" id="KW-1185">Reference proteome</keyword>
<evidence type="ECO:0000313" key="1">
    <source>
        <dbReference type="EMBL" id="NYI69654.1"/>
    </source>
</evidence>
<reference evidence="1 2" key="1">
    <citation type="submission" date="2020-07" db="EMBL/GenBank/DDBJ databases">
        <title>Sequencing the genomes of 1000 actinobacteria strains.</title>
        <authorList>
            <person name="Klenk H.-P."/>
        </authorList>
    </citation>
    <scope>NUCLEOTIDE SEQUENCE [LARGE SCALE GENOMIC DNA]</scope>
    <source>
        <strain evidence="1 2">DSM 103164</strain>
    </source>
</reference>
<dbReference type="EMBL" id="JACBZS010000001">
    <property type="protein sequence ID" value="NYI69654.1"/>
    <property type="molecule type" value="Genomic_DNA"/>
</dbReference>
<evidence type="ECO:0000313" key="2">
    <source>
        <dbReference type="Proteomes" id="UP000527616"/>
    </source>
</evidence>
<dbReference type="Pfam" id="PF26520">
    <property type="entry name" value="MftB_chaperone"/>
    <property type="match status" value="1"/>
</dbReference>
<organism evidence="1 2">
    <name type="scientific">Naumannella cuiyingiana</name>
    <dbReference type="NCBI Taxonomy" id="1347891"/>
    <lineage>
        <taxon>Bacteria</taxon>
        <taxon>Bacillati</taxon>
        <taxon>Actinomycetota</taxon>
        <taxon>Actinomycetes</taxon>
        <taxon>Propionibacteriales</taxon>
        <taxon>Propionibacteriaceae</taxon>
        <taxon>Naumannella</taxon>
    </lineage>
</organism>
<comment type="caution">
    <text evidence="1">The sequence shown here is derived from an EMBL/GenBank/DDBJ whole genome shotgun (WGS) entry which is preliminary data.</text>
</comment>
<dbReference type="Proteomes" id="UP000527616">
    <property type="component" value="Unassembled WGS sequence"/>
</dbReference>
<gene>
    <name evidence="1" type="ORF">GGQ54_000214</name>
</gene>
<dbReference type="NCBIfam" id="TIGR03967">
    <property type="entry name" value="mycofact_MftB"/>
    <property type="match status" value="1"/>
</dbReference>
<proteinExistence type="predicted"/>
<accession>A0A7Z0D6D6</accession>